<name>A0A2G1XNS8_STRCJ</name>
<protein>
    <submittedName>
        <fullName evidence="5">Cytochrome P450</fullName>
    </submittedName>
</protein>
<keyword evidence="4" id="KW-0503">Monooxygenase</keyword>
<dbReference type="GO" id="GO:0004497">
    <property type="term" value="F:monooxygenase activity"/>
    <property type="evidence" value="ECO:0007669"/>
    <property type="project" value="UniProtKB-KW"/>
</dbReference>
<dbReference type="GO" id="GO:0005506">
    <property type="term" value="F:iron ion binding"/>
    <property type="evidence" value="ECO:0007669"/>
    <property type="project" value="InterPro"/>
</dbReference>
<feature type="binding site" description="axial binding residue" evidence="3">
    <location>
        <position position="401"/>
    </location>
    <ligand>
        <name>heme</name>
        <dbReference type="ChEBI" id="CHEBI:30413"/>
    </ligand>
    <ligandPart>
        <name>Fe</name>
        <dbReference type="ChEBI" id="CHEBI:18248"/>
    </ligandPart>
</feature>
<keyword evidence="6" id="KW-1185">Reference proteome</keyword>
<comment type="similarity">
    <text evidence="2 4">Belongs to the cytochrome P450 family.</text>
</comment>
<keyword evidence="4" id="KW-0560">Oxidoreductase</keyword>
<dbReference type="InterPro" id="IPR002401">
    <property type="entry name" value="Cyt_P450_E_grp-I"/>
</dbReference>
<dbReference type="InterPro" id="IPR036396">
    <property type="entry name" value="Cyt_P450_sf"/>
</dbReference>
<dbReference type="AlphaFoldDB" id="A0A2G1XNS8"/>
<dbReference type="Pfam" id="PF00067">
    <property type="entry name" value="p450"/>
    <property type="match status" value="1"/>
</dbReference>
<dbReference type="RefSeq" id="WP_099198107.1">
    <property type="nucleotide sequence ID" value="NZ_JBIRXA010000002.1"/>
</dbReference>
<dbReference type="GO" id="GO:0016705">
    <property type="term" value="F:oxidoreductase activity, acting on paired donors, with incorporation or reduction of molecular oxygen"/>
    <property type="evidence" value="ECO:0007669"/>
    <property type="project" value="InterPro"/>
</dbReference>
<evidence type="ECO:0000256" key="1">
    <source>
        <dbReference type="ARBA" id="ARBA00001971"/>
    </source>
</evidence>
<evidence type="ECO:0000256" key="3">
    <source>
        <dbReference type="PIRSR" id="PIRSR602401-1"/>
    </source>
</evidence>
<keyword evidence="3 4" id="KW-0408">Iron</keyword>
<dbReference type="Proteomes" id="UP000222531">
    <property type="component" value="Unassembled WGS sequence"/>
</dbReference>
<evidence type="ECO:0000256" key="2">
    <source>
        <dbReference type="ARBA" id="ARBA00010617"/>
    </source>
</evidence>
<dbReference type="Gene3D" id="1.10.630.10">
    <property type="entry name" value="Cytochrome P450"/>
    <property type="match status" value="1"/>
</dbReference>
<dbReference type="PRINTS" id="PR00385">
    <property type="entry name" value="P450"/>
</dbReference>
<dbReference type="PANTHER" id="PTHR24305">
    <property type="entry name" value="CYTOCHROME P450"/>
    <property type="match status" value="1"/>
</dbReference>
<comment type="caution">
    <text evidence="5">The sequence shown here is derived from an EMBL/GenBank/DDBJ whole genome shotgun (WGS) entry which is preliminary data.</text>
</comment>
<dbReference type="PANTHER" id="PTHR24305:SF166">
    <property type="entry name" value="CYTOCHROME P450 12A4, MITOCHONDRIAL-RELATED"/>
    <property type="match status" value="1"/>
</dbReference>
<dbReference type="PRINTS" id="PR00463">
    <property type="entry name" value="EP450I"/>
</dbReference>
<dbReference type="GO" id="GO:0020037">
    <property type="term" value="F:heme binding"/>
    <property type="evidence" value="ECO:0007669"/>
    <property type="project" value="InterPro"/>
</dbReference>
<gene>
    <name evidence="5" type="ORF">BLA24_05940</name>
</gene>
<dbReference type="InterPro" id="IPR001128">
    <property type="entry name" value="Cyt_P450"/>
</dbReference>
<comment type="cofactor">
    <cofactor evidence="1 3">
        <name>heme</name>
        <dbReference type="ChEBI" id="CHEBI:30413"/>
    </cofactor>
</comment>
<keyword evidence="3 4" id="KW-0479">Metal-binding</keyword>
<evidence type="ECO:0000256" key="4">
    <source>
        <dbReference type="RuleBase" id="RU000461"/>
    </source>
</evidence>
<sequence>MTRTSAVPLRLVPGPRGLPLLGNLPAFGRDPLGFLVRLRDGYGDAVRWSLGPRPSVFIFHPEHIAEMLGGVERTYEILDIGWAFRQVTGDSVILSKGAAWRRKRALVQPTVRPRQVRGYAETMVDCARAVADGWRDGGRVEVFREMALLTQRVVLRTLFGNDLGERRHVLGDAMAVAEREVGAELHGVSLFLPGWIRTPSRRRLLAALATVDAEVGRLIGDRLAAGDTGGERDDLLGRLLAARDDEGRPLTPKEVRDEAVTLWAAGHETTSTALTWAWYLLSESPPARARLTEELDRVLGGRPPGIDDYEQLVWTQQVVKEALRVYPPAWLIPSVACEGATLGGQPMPAGTIVWCSQWATHRDPRWFPDPAVFRPERWGADAPDAVPDHAWFPFGGGQRTCLGARFALVEAVLVLATLAQRFEVHVDRCEVGPAPGLLLQPATPLRATLRAVDRAGQA</sequence>
<evidence type="ECO:0000313" key="6">
    <source>
        <dbReference type="Proteomes" id="UP000222531"/>
    </source>
</evidence>
<evidence type="ECO:0000313" key="5">
    <source>
        <dbReference type="EMBL" id="PHQ52799.1"/>
    </source>
</evidence>
<dbReference type="PROSITE" id="PS00086">
    <property type="entry name" value="CYTOCHROME_P450"/>
    <property type="match status" value="1"/>
</dbReference>
<accession>A0A2G1XNS8</accession>
<keyword evidence="3 4" id="KW-0349">Heme</keyword>
<proteinExistence type="inferred from homology"/>
<dbReference type="SUPFAM" id="SSF48264">
    <property type="entry name" value="Cytochrome P450"/>
    <property type="match status" value="1"/>
</dbReference>
<dbReference type="InterPro" id="IPR017972">
    <property type="entry name" value="Cyt_P450_CS"/>
</dbReference>
<dbReference type="InterPro" id="IPR050121">
    <property type="entry name" value="Cytochrome_P450_monoxygenase"/>
</dbReference>
<reference evidence="5 6" key="1">
    <citation type="journal article" date="2017" name="Biochemistry">
        <title>Identification of the Biosynthetic Pathway for the Antibiotic Bicyclomycin.</title>
        <authorList>
            <person name="Patteson J."/>
            <person name="Cai W."/>
            <person name="Johnson R.A."/>
            <person name="Santa Maria K."/>
            <person name="Li B."/>
        </authorList>
    </citation>
    <scope>NUCLEOTIDE SEQUENCE [LARGE SCALE GENOMIC DNA]</scope>
    <source>
        <strain evidence="5 6">ATCC 21532</strain>
    </source>
</reference>
<dbReference type="EMBL" id="NHZO01000072">
    <property type="protein sequence ID" value="PHQ52799.1"/>
    <property type="molecule type" value="Genomic_DNA"/>
</dbReference>
<organism evidence="5 6">
    <name type="scientific">Streptomyces cinnamoneus</name>
    <name type="common">Streptoverticillium cinnamoneum</name>
    <dbReference type="NCBI Taxonomy" id="53446"/>
    <lineage>
        <taxon>Bacteria</taxon>
        <taxon>Bacillati</taxon>
        <taxon>Actinomycetota</taxon>
        <taxon>Actinomycetes</taxon>
        <taxon>Kitasatosporales</taxon>
        <taxon>Streptomycetaceae</taxon>
        <taxon>Streptomyces</taxon>
        <taxon>Streptomyces cinnamoneus group</taxon>
    </lineage>
</organism>
<dbReference type="OrthoDB" id="4746309at2"/>